<name>A0ABM1TQF8_LIMPO</name>
<feature type="region of interest" description="Disordered" evidence="1">
    <location>
        <begin position="20"/>
        <end position="48"/>
    </location>
</feature>
<dbReference type="RefSeq" id="XP_022258114.1">
    <property type="nucleotide sequence ID" value="XM_022402406.1"/>
</dbReference>
<proteinExistence type="predicted"/>
<sequence length="146" mass="16529">MEKENCGQDVKEYVKVTVQVPEHDQKDKPNVKPWGKIGNSSKNWENEDVGISKKNRKIKNALKLSYTAFPPLEKSDGKGRLKKEPMEHASITSQSKLNRNSMPKKKKKVVKKVDNSILGFSFKLDPERICVREGDEDDSEQGTAVS</sequence>
<reference evidence="3" key="1">
    <citation type="submission" date="2025-08" db="UniProtKB">
        <authorList>
            <consortium name="RefSeq"/>
        </authorList>
    </citation>
    <scope>IDENTIFICATION</scope>
    <source>
        <tissue evidence="3">Muscle</tissue>
    </source>
</reference>
<keyword evidence="2" id="KW-1185">Reference proteome</keyword>
<evidence type="ECO:0000256" key="1">
    <source>
        <dbReference type="SAM" id="MobiDB-lite"/>
    </source>
</evidence>
<protein>
    <submittedName>
        <fullName evidence="3">Uncharacterized protein LOC111089598 isoform X1</fullName>
    </submittedName>
</protein>
<dbReference type="GeneID" id="111089598"/>
<feature type="compositionally biased region" description="Basic and acidic residues" evidence="1">
    <location>
        <begin position="73"/>
        <end position="87"/>
    </location>
</feature>
<feature type="region of interest" description="Disordered" evidence="1">
    <location>
        <begin position="72"/>
        <end position="110"/>
    </location>
</feature>
<accession>A0ABM1TQF8</accession>
<feature type="compositionally biased region" description="Polar residues" evidence="1">
    <location>
        <begin position="90"/>
        <end position="101"/>
    </location>
</feature>
<evidence type="ECO:0000313" key="3">
    <source>
        <dbReference type="RefSeq" id="XP_022258114.1"/>
    </source>
</evidence>
<gene>
    <name evidence="3" type="primary">LOC111089598</name>
</gene>
<evidence type="ECO:0000313" key="2">
    <source>
        <dbReference type="Proteomes" id="UP000694941"/>
    </source>
</evidence>
<dbReference type="Proteomes" id="UP000694941">
    <property type="component" value="Unplaced"/>
</dbReference>
<organism evidence="2 3">
    <name type="scientific">Limulus polyphemus</name>
    <name type="common">Atlantic horseshoe crab</name>
    <dbReference type="NCBI Taxonomy" id="6850"/>
    <lineage>
        <taxon>Eukaryota</taxon>
        <taxon>Metazoa</taxon>
        <taxon>Ecdysozoa</taxon>
        <taxon>Arthropoda</taxon>
        <taxon>Chelicerata</taxon>
        <taxon>Merostomata</taxon>
        <taxon>Xiphosura</taxon>
        <taxon>Limulidae</taxon>
        <taxon>Limulus</taxon>
    </lineage>
</organism>
<feature type="compositionally biased region" description="Basic and acidic residues" evidence="1">
    <location>
        <begin position="21"/>
        <end position="30"/>
    </location>
</feature>